<evidence type="ECO:0000256" key="1">
    <source>
        <dbReference type="SAM" id="Coils"/>
    </source>
</evidence>
<dbReference type="InterPro" id="IPR007139">
    <property type="entry name" value="DUF349"/>
</dbReference>
<dbReference type="Proteomes" id="UP001176429">
    <property type="component" value="Unassembled WGS sequence"/>
</dbReference>
<reference evidence="3" key="1">
    <citation type="submission" date="2023-07" db="EMBL/GenBank/DDBJ databases">
        <authorList>
            <person name="Kim M.K."/>
        </authorList>
    </citation>
    <scope>NUCLEOTIDE SEQUENCE</scope>
    <source>
        <strain evidence="3">ASUV-10-1</strain>
    </source>
</reference>
<feature type="compositionally biased region" description="Basic and acidic residues" evidence="2">
    <location>
        <begin position="12"/>
        <end position="24"/>
    </location>
</feature>
<feature type="compositionally biased region" description="Acidic residues" evidence="2">
    <location>
        <begin position="259"/>
        <end position="272"/>
    </location>
</feature>
<dbReference type="Pfam" id="PF03993">
    <property type="entry name" value="DUF349"/>
    <property type="match status" value="5"/>
</dbReference>
<protein>
    <submittedName>
        <fullName evidence="3">DUF349 domain-containing protein</fullName>
    </submittedName>
</protein>
<feature type="coiled-coil region" evidence="1">
    <location>
        <begin position="785"/>
        <end position="846"/>
    </location>
</feature>
<feature type="compositionally biased region" description="Basic and acidic residues" evidence="2">
    <location>
        <begin position="674"/>
        <end position="685"/>
    </location>
</feature>
<evidence type="ECO:0000313" key="3">
    <source>
        <dbReference type="EMBL" id="MDO7873747.1"/>
    </source>
</evidence>
<keyword evidence="1" id="KW-0175">Coiled coil</keyword>
<evidence type="ECO:0000256" key="2">
    <source>
        <dbReference type="SAM" id="MobiDB-lite"/>
    </source>
</evidence>
<dbReference type="RefSeq" id="WP_305005063.1">
    <property type="nucleotide sequence ID" value="NZ_JAUQSY010000002.1"/>
</dbReference>
<evidence type="ECO:0000313" key="4">
    <source>
        <dbReference type="Proteomes" id="UP001176429"/>
    </source>
</evidence>
<accession>A0ABT9B9N6</accession>
<name>A0ABT9B9N6_9BACT</name>
<feature type="region of interest" description="Disordered" evidence="2">
    <location>
        <begin position="674"/>
        <end position="694"/>
    </location>
</feature>
<feature type="compositionally biased region" description="Polar residues" evidence="2">
    <location>
        <begin position="42"/>
        <end position="52"/>
    </location>
</feature>
<dbReference type="EMBL" id="JAUQSY010000002">
    <property type="protein sequence ID" value="MDO7873747.1"/>
    <property type="molecule type" value="Genomic_DNA"/>
</dbReference>
<feature type="region of interest" description="Disordered" evidence="2">
    <location>
        <begin position="1"/>
        <end position="121"/>
    </location>
</feature>
<sequence length="852" mass="93263">MSADQNPIEPSAEDRMTILERRLAEIQAKAGSAPAERVETENPASATETPGSAQIEMPAQGTPPLPEGQPAGAGTAEPVPAPADAAPVATAPAPNTPEAAAAAETAQHVPDSVTVDGSDMSAPQARAVAHYGEEMVAKAEAPAVEAAPETAGENPAVAEEAPAIPTAPADATPVAEAKVALEAEAAPPVAETVPDASAETPEPIASTAPALVADPETSLNAGTAPGIVSATESEAASLTSAAPVAASEETSTEEATAADADDASEADSEAETELPAPDFTELDLPAQAAYLVQLLRRPDARKHRKQIQDLTRQYEANVGSARSAARQKFAEGGNEAEAFAFQQPEGQQELNKALQEFRESRQREAKAEDASRSENLVKKNALLDQLRTLVEAADTKDSSGKLKALQAEWKAVGPVPQADSQANWDTYHGLLDIYYSKQGRFHEMRDLDRRRNLEAKEALIKRAEALKDASGINKALDELTKLHEEWKSIGPVPNEQREPLWQRFIAASDGLHQRRKEFADQRSGVEKANLEVKKALLDRILPFADFDTDRVNLWRSKTDEIQEIKQEWEAAGLVPRAQADALNKQYWNAYKAFFNRKNEFFKSLDNEKNTNLKAKLSLIEQAEEALNSPDWEAARNTVIRVQKEWKDIGRVPEKQADKIWHRFRTACDNFFDRPKNEARQREERVTASSAEQTAHLEKLSEEVSALTKEEGGTLEGFRAIIADWSAAFDPTEDQPGRGTGDRSEEQLLGLLGKYLDCVPALSYADRNELLFQAEIARLKARPQAQQQLTKKEMALRKEINELENDNATLQTNLDFFARSKNAAQLREEYQGRMEEGRKRIEVLKKQLKAVRS</sequence>
<comment type="caution">
    <text evidence="3">The sequence shown here is derived from an EMBL/GenBank/DDBJ whole genome shotgun (WGS) entry which is preliminary data.</text>
</comment>
<gene>
    <name evidence="3" type="ORF">Q5H93_03310</name>
</gene>
<keyword evidence="4" id="KW-1185">Reference proteome</keyword>
<feature type="compositionally biased region" description="Low complexity" evidence="2">
    <location>
        <begin position="75"/>
        <end position="106"/>
    </location>
</feature>
<feature type="compositionally biased region" description="Low complexity" evidence="2">
    <location>
        <begin position="229"/>
        <end position="258"/>
    </location>
</feature>
<organism evidence="3 4">
    <name type="scientific">Hymenobacter aranciens</name>
    <dbReference type="NCBI Taxonomy" id="3063996"/>
    <lineage>
        <taxon>Bacteria</taxon>
        <taxon>Pseudomonadati</taxon>
        <taxon>Bacteroidota</taxon>
        <taxon>Cytophagia</taxon>
        <taxon>Cytophagales</taxon>
        <taxon>Hymenobacteraceae</taxon>
        <taxon>Hymenobacter</taxon>
    </lineage>
</organism>
<feature type="region of interest" description="Disordered" evidence="2">
    <location>
        <begin position="185"/>
        <end position="283"/>
    </location>
</feature>
<feature type="compositionally biased region" description="Low complexity" evidence="2">
    <location>
        <begin position="185"/>
        <end position="196"/>
    </location>
</feature>
<proteinExistence type="predicted"/>